<feature type="transmembrane region" description="Helical" evidence="7">
    <location>
        <begin position="206"/>
        <end position="230"/>
    </location>
</feature>
<evidence type="ECO:0000256" key="4">
    <source>
        <dbReference type="ARBA" id="ARBA00022692"/>
    </source>
</evidence>
<evidence type="ECO:0000256" key="3">
    <source>
        <dbReference type="ARBA" id="ARBA00022475"/>
    </source>
</evidence>
<feature type="domain" description="Membrane transport protein MMPL" evidence="8">
    <location>
        <begin position="57"/>
        <end position="386"/>
    </location>
</feature>
<dbReference type="InterPro" id="IPR004707">
    <property type="entry name" value="MmpL_fam"/>
</dbReference>
<gene>
    <name evidence="9" type="primary">mmpL4</name>
    <name evidence="9" type="ORF">MSHI_29870</name>
</gene>
<keyword evidence="6 7" id="KW-0472">Membrane</keyword>
<dbReference type="Proteomes" id="UP000467236">
    <property type="component" value="Chromosome"/>
</dbReference>
<feature type="transmembrane region" description="Helical" evidence="7">
    <location>
        <begin position="297"/>
        <end position="321"/>
    </location>
</feature>
<evidence type="ECO:0000313" key="10">
    <source>
        <dbReference type="Proteomes" id="UP000467236"/>
    </source>
</evidence>
<dbReference type="NCBIfam" id="TIGR00833">
    <property type="entry name" value="actII"/>
    <property type="match status" value="1"/>
</dbReference>
<dbReference type="FunFam" id="1.20.1640.10:FF:000020">
    <property type="entry name" value="Transmembrane transport protein MmpL10"/>
    <property type="match status" value="1"/>
</dbReference>
<name>A0A7I7MS74_9MYCO</name>
<evidence type="ECO:0000313" key="9">
    <source>
        <dbReference type="EMBL" id="BBX75081.1"/>
    </source>
</evidence>
<dbReference type="EMBL" id="AP022575">
    <property type="protein sequence ID" value="BBX75081.1"/>
    <property type="molecule type" value="Genomic_DNA"/>
</dbReference>
<feature type="transmembrane region" description="Helical" evidence="7">
    <location>
        <begin position="767"/>
        <end position="787"/>
    </location>
</feature>
<evidence type="ECO:0000256" key="1">
    <source>
        <dbReference type="ARBA" id="ARBA00004651"/>
    </source>
</evidence>
<feature type="transmembrane region" description="Helical" evidence="7">
    <location>
        <begin position="250"/>
        <end position="276"/>
    </location>
</feature>
<evidence type="ECO:0000256" key="7">
    <source>
        <dbReference type="SAM" id="Phobius"/>
    </source>
</evidence>
<keyword evidence="3" id="KW-1003">Cell membrane</keyword>
<dbReference type="FunFam" id="1.20.1640.10:FF:000018">
    <property type="entry name" value="Transmembrane transport protein MmpL10"/>
    <property type="match status" value="1"/>
</dbReference>
<feature type="transmembrane region" description="Helical" evidence="7">
    <location>
        <begin position="327"/>
        <end position="354"/>
    </location>
</feature>
<dbReference type="GO" id="GO:0005886">
    <property type="term" value="C:plasma membrane"/>
    <property type="evidence" value="ECO:0007669"/>
    <property type="project" value="UniProtKB-SubCell"/>
</dbReference>
<protein>
    <submittedName>
        <fullName evidence="9">Siderophore exporter MmpL4</fullName>
    </submittedName>
</protein>
<keyword evidence="4 7" id="KW-0812">Transmembrane</keyword>
<keyword evidence="5 7" id="KW-1133">Transmembrane helix</keyword>
<feature type="domain" description="Membrane transport protein MMPL" evidence="8">
    <location>
        <begin position="606"/>
        <end position="942"/>
    </location>
</feature>
<evidence type="ECO:0000259" key="8">
    <source>
        <dbReference type="Pfam" id="PF03176"/>
    </source>
</evidence>
<feature type="transmembrane region" description="Helical" evidence="7">
    <location>
        <begin position="873"/>
        <end position="891"/>
    </location>
</feature>
<dbReference type="PANTHER" id="PTHR33406">
    <property type="entry name" value="MEMBRANE PROTEIN MJ1562-RELATED"/>
    <property type="match status" value="1"/>
</dbReference>
<dbReference type="KEGG" id="mshj:MSHI_29870"/>
<organism evidence="9 10">
    <name type="scientific">Mycobacterium shinjukuense</name>
    <dbReference type="NCBI Taxonomy" id="398694"/>
    <lineage>
        <taxon>Bacteria</taxon>
        <taxon>Bacillati</taxon>
        <taxon>Actinomycetota</taxon>
        <taxon>Actinomycetes</taxon>
        <taxon>Mycobacteriales</taxon>
        <taxon>Mycobacteriaceae</taxon>
        <taxon>Mycobacterium</taxon>
    </lineage>
</organism>
<proteinExistence type="inferred from homology"/>
<dbReference type="InterPro" id="IPR004869">
    <property type="entry name" value="MMPL_dom"/>
</dbReference>
<reference evidence="9 10" key="1">
    <citation type="journal article" date="2019" name="Emerg. Microbes Infect.">
        <title>Comprehensive subspecies identification of 175 nontuberculous mycobacteria species based on 7547 genomic profiles.</title>
        <authorList>
            <person name="Matsumoto Y."/>
            <person name="Kinjo T."/>
            <person name="Motooka D."/>
            <person name="Nabeya D."/>
            <person name="Jung N."/>
            <person name="Uechi K."/>
            <person name="Horii T."/>
            <person name="Iida T."/>
            <person name="Fujita J."/>
            <person name="Nakamura S."/>
        </authorList>
    </citation>
    <scope>NUCLEOTIDE SEQUENCE [LARGE SCALE GENOMIC DNA]</scope>
    <source>
        <strain evidence="9 10">JCM 14233</strain>
    </source>
</reference>
<dbReference type="Pfam" id="PF03176">
    <property type="entry name" value="MMPL"/>
    <property type="match status" value="2"/>
</dbReference>
<comment type="similarity">
    <text evidence="2">Belongs to the resistance-nodulation-cell division (RND) (TC 2.A.6) family. MmpL subfamily.</text>
</comment>
<feature type="transmembrane region" description="Helical" evidence="7">
    <location>
        <begin position="911"/>
        <end position="932"/>
    </location>
</feature>
<feature type="transmembrane region" description="Helical" evidence="7">
    <location>
        <begin position="825"/>
        <end position="846"/>
    </location>
</feature>
<feature type="transmembrane region" description="Helical" evidence="7">
    <location>
        <begin position="794"/>
        <end position="819"/>
    </location>
</feature>
<accession>A0A7I7MS74</accession>
<dbReference type="PANTHER" id="PTHR33406:SF6">
    <property type="entry name" value="MEMBRANE PROTEIN YDGH-RELATED"/>
    <property type="match status" value="1"/>
</dbReference>
<dbReference type="SUPFAM" id="SSF82866">
    <property type="entry name" value="Multidrug efflux transporter AcrB transmembrane domain"/>
    <property type="match status" value="2"/>
</dbReference>
<evidence type="ECO:0000256" key="6">
    <source>
        <dbReference type="ARBA" id="ARBA00023136"/>
    </source>
</evidence>
<dbReference type="Gene3D" id="1.20.1640.10">
    <property type="entry name" value="Multidrug efflux transporter AcrB transmembrane domain"/>
    <property type="match status" value="2"/>
</dbReference>
<comment type="subcellular location">
    <subcellularLocation>
        <location evidence="1">Cell membrane</location>
        <topology evidence="1">Multi-pass membrane protein</topology>
    </subcellularLocation>
</comment>
<evidence type="ECO:0000256" key="2">
    <source>
        <dbReference type="ARBA" id="ARBA00010157"/>
    </source>
</evidence>
<feature type="transmembrane region" description="Helical" evidence="7">
    <location>
        <begin position="20"/>
        <end position="44"/>
    </location>
</feature>
<keyword evidence="10" id="KW-1185">Reference proteome</keyword>
<sequence>MKTPYANEPGAETEKPFIARMIHACAVPIILGWIAVCVALTLFVPSLEAVGQERSVSLSPKEAPSFASMKQIGQAFKEGNSDSVAMILIEGDQPLGDAAHKYYDDLIRKLRADPKHVQSVQDFWGDPLTAAGAQSNDGKAAYVQLNLGGNQGEPLANESVHAVRKIVAQTPAPPGVKTYVTGPAALAADMHHSGDRSMARITVTTIAVIFVMLLLVYRSIVTVVLLLITVGMELTAARGVVALLGHTGAIGLSTFAVSLLTSLAIAAGTDYGIFIIGRYQEARQAGEDKESAYYTMYRGTAHVILGSGLTIAGATFCLSFARMPYFATLGIPCAVGMLVAVAVALTLGPAVLHLGSRFGCFDPKRLLKVRGWRRVGTVVVRWPLPVLTAACAVALVGLLALPGYKTSYNDRAYLPGFIPANEGYAAADRHFSQARMKPEILMIESDHDLRNPADFLVLDRLVKGVFRVPGISRVQAITRPDGTTMDHTSIPFQISMQNAGQLQTMKYQRARMDDMLKQADDVAKTIAILTRMHSLMQAMADTTHRMVGDTEQMKEITDELRDHVADFEDFWRPIRSYFYWERHCYDIPICWSLRSIFDALDGIDKLSEQIGTLLGDLREMDRLMPLMVAQIPPQIEVMEDMRIQMLTMHSTMMGIYNQMDEMSENATAMGKAFDAAKNDDSFYLPPDVFKNKDFQRAMKSFLSPDGHAARFIILHRGDPASPEGIKSINAIRTAAEESLKGTPLENAKIYLAGTAAVFHDISEGAQWDLLIAGISSLCLIFIIMLLITRAFVAAAVIVGTVALSLGASFGLSVLLWQHILEIRLHWLVLAMSVIVLLAVGSDYNLLLVSRFKQEISAGLNTGIIRSMGGTGKVVTNAGLVFAVTMASMAVSDLRVIGQVGTTIGMGLLFDTLIVRSFMMPSIAALLGRWFWWPMRVRTRPARIPVAPVQTGPPDRSFAMSGER</sequence>
<dbReference type="InterPro" id="IPR050545">
    <property type="entry name" value="Mycobact_MmpL"/>
</dbReference>
<evidence type="ECO:0000256" key="5">
    <source>
        <dbReference type="ARBA" id="ARBA00022989"/>
    </source>
</evidence>
<feature type="transmembrane region" description="Helical" evidence="7">
    <location>
        <begin position="375"/>
        <end position="401"/>
    </location>
</feature>
<dbReference type="AlphaFoldDB" id="A0A7I7MS74"/>